<protein>
    <submittedName>
        <fullName evidence="5">Ran GTPase activator</fullName>
    </submittedName>
</protein>
<dbReference type="GO" id="GO:0005096">
    <property type="term" value="F:GTPase activator activity"/>
    <property type="evidence" value="ECO:0007669"/>
    <property type="project" value="UniProtKB-KW"/>
</dbReference>
<dbReference type="VEuPathDB" id="FungiDB:BD410DRAFT_761755"/>
<dbReference type="Pfam" id="PF13516">
    <property type="entry name" value="LRR_6"/>
    <property type="match status" value="2"/>
</dbReference>
<dbReference type="OrthoDB" id="184583at2759"/>
<dbReference type="GO" id="GO:0005829">
    <property type="term" value="C:cytosol"/>
    <property type="evidence" value="ECO:0007669"/>
    <property type="project" value="TreeGrafter"/>
</dbReference>
<keyword evidence="1" id="KW-0343">GTPase activation</keyword>
<dbReference type="GO" id="GO:0031267">
    <property type="term" value="F:small GTPase binding"/>
    <property type="evidence" value="ECO:0007669"/>
    <property type="project" value="TreeGrafter"/>
</dbReference>
<dbReference type="GO" id="GO:0048471">
    <property type="term" value="C:perinuclear region of cytoplasm"/>
    <property type="evidence" value="ECO:0007669"/>
    <property type="project" value="TreeGrafter"/>
</dbReference>
<keyword evidence="6" id="KW-1185">Reference proteome</keyword>
<sequence length="401" mass="43413">MSNTSRSFSIHGQGLKLHSRADIEPHLECLKSMKDVEEVHFGGNSLGVEACQAVAEVLDGLHNLKVADFADVFTGRLITEIPVALTAICNALKNKTSLVELDLSDNAFGGRSAEPMVQFLTHNRTFQVLKLNNNGLGPSGGTTVANALLESARLSKAEGKLSNLRTVVCGRNRLQDDSAPLFAEAFAAHGNLVEVKMPQNGIRMDGIAALAAGLSKCPSLQIVDLQDNCAKGRGTRALAKALPFWPDLRQLNLSECLLGGQAGIALAMSLNRGSSPKLETLRLQLGELDHRSLSILAKAIHDHLPLLTTLEINANRADPEDQCITDIREALKTHGHEDALDELDEMEEFEEEEEEEEEEKGAEEEEEEEEGREPEIKSAVEDKEADDLAALMGKVSLSGNS</sequence>
<feature type="compositionally biased region" description="Acidic residues" evidence="4">
    <location>
        <begin position="343"/>
        <end position="372"/>
    </location>
</feature>
<dbReference type="PANTHER" id="PTHR24113:SF12">
    <property type="entry name" value="RAN GTPASE-ACTIVATING PROTEIN 1"/>
    <property type="match status" value="1"/>
</dbReference>
<evidence type="ECO:0000256" key="2">
    <source>
        <dbReference type="ARBA" id="ARBA00022614"/>
    </source>
</evidence>
<dbReference type="Gene3D" id="3.80.10.10">
    <property type="entry name" value="Ribonuclease Inhibitor"/>
    <property type="match status" value="1"/>
</dbReference>
<feature type="compositionally biased region" description="Basic and acidic residues" evidence="4">
    <location>
        <begin position="373"/>
        <end position="382"/>
    </location>
</feature>
<dbReference type="EMBL" id="ML170158">
    <property type="protein sequence ID" value="TDL28251.1"/>
    <property type="molecule type" value="Genomic_DNA"/>
</dbReference>
<dbReference type="InterPro" id="IPR001611">
    <property type="entry name" value="Leu-rich_rpt"/>
</dbReference>
<dbReference type="AlphaFoldDB" id="A0A4Y7QLX6"/>
<evidence type="ECO:0000256" key="4">
    <source>
        <dbReference type="SAM" id="MobiDB-lite"/>
    </source>
</evidence>
<evidence type="ECO:0000256" key="1">
    <source>
        <dbReference type="ARBA" id="ARBA00022468"/>
    </source>
</evidence>
<dbReference type="STRING" id="50990.A0A4Y7QLX6"/>
<name>A0A4Y7QLX6_9AGAM</name>
<dbReference type="SUPFAM" id="SSF52047">
    <property type="entry name" value="RNI-like"/>
    <property type="match status" value="1"/>
</dbReference>
<keyword evidence="3" id="KW-0677">Repeat</keyword>
<dbReference type="Proteomes" id="UP000294933">
    <property type="component" value="Unassembled WGS sequence"/>
</dbReference>
<dbReference type="GO" id="GO:0006913">
    <property type="term" value="P:nucleocytoplasmic transport"/>
    <property type="evidence" value="ECO:0007669"/>
    <property type="project" value="TreeGrafter"/>
</dbReference>
<dbReference type="InterPro" id="IPR032675">
    <property type="entry name" value="LRR_dom_sf"/>
</dbReference>
<accession>A0A4Y7QLX6</accession>
<feature type="region of interest" description="Disordered" evidence="4">
    <location>
        <begin position="343"/>
        <end position="401"/>
    </location>
</feature>
<evidence type="ECO:0000313" key="6">
    <source>
        <dbReference type="Proteomes" id="UP000294933"/>
    </source>
</evidence>
<reference evidence="5 6" key="1">
    <citation type="submission" date="2018-06" db="EMBL/GenBank/DDBJ databases">
        <title>A transcriptomic atlas of mushroom development highlights an independent origin of complex multicellularity.</title>
        <authorList>
            <consortium name="DOE Joint Genome Institute"/>
            <person name="Krizsan K."/>
            <person name="Almasi E."/>
            <person name="Merenyi Z."/>
            <person name="Sahu N."/>
            <person name="Viragh M."/>
            <person name="Koszo T."/>
            <person name="Mondo S."/>
            <person name="Kiss B."/>
            <person name="Balint B."/>
            <person name="Kues U."/>
            <person name="Barry K."/>
            <person name="Hegedus J.C."/>
            <person name="Henrissat B."/>
            <person name="Johnson J."/>
            <person name="Lipzen A."/>
            <person name="Ohm R."/>
            <person name="Nagy I."/>
            <person name="Pangilinan J."/>
            <person name="Yan J."/>
            <person name="Xiong Y."/>
            <person name="Grigoriev I.V."/>
            <person name="Hibbett D.S."/>
            <person name="Nagy L.G."/>
        </authorList>
    </citation>
    <scope>NUCLEOTIDE SEQUENCE [LARGE SCALE GENOMIC DNA]</scope>
    <source>
        <strain evidence="5 6">SZMC22713</strain>
    </source>
</reference>
<keyword evidence="2" id="KW-0433">Leucine-rich repeat</keyword>
<organism evidence="5 6">
    <name type="scientific">Rickenella mellea</name>
    <dbReference type="NCBI Taxonomy" id="50990"/>
    <lineage>
        <taxon>Eukaryota</taxon>
        <taxon>Fungi</taxon>
        <taxon>Dikarya</taxon>
        <taxon>Basidiomycota</taxon>
        <taxon>Agaricomycotina</taxon>
        <taxon>Agaricomycetes</taxon>
        <taxon>Hymenochaetales</taxon>
        <taxon>Rickenellaceae</taxon>
        <taxon>Rickenella</taxon>
    </lineage>
</organism>
<evidence type="ECO:0000256" key="3">
    <source>
        <dbReference type="ARBA" id="ARBA00022737"/>
    </source>
</evidence>
<dbReference type="GO" id="GO:0005634">
    <property type="term" value="C:nucleus"/>
    <property type="evidence" value="ECO:0007669"/>
    <property type="project" value="TreeGrafter"/>
</dbReference>
<dbReference type="SMART" id="SM00368">
    <property type="entry name" value="LRR_RI"/>
    <property type="match status" value="7"/>
</dbReference>
<proteinExistence type="predicted"/>
<dbReference type="PANTHER" id="PTHR24113">
    <property type="entry name" value="RAN GTPASE-ACTIVATING PROTEIN 1"/>
    <property type="match status" value="1"/>
</dbReference>
<gene>
    <name evidence="5" type="ORF">BD410DRAFT_761755</name>
</gene>
<dbReference type="InterPro" id="IPR027038">
    <property type="entry name" value="RanGap"/>
</dbReference>
<evidence type="ECO:0000313" key="5">
    <source>
        <dbReference type="EMBL" id="TDL28251.1"/>
    </source>
</evidence>